<comment type="similarity">
    <text evidence="1 5">Belongs to the importin alpha family.</text>
</comment>
<evidence type="ECO:0000256" key="6">
    <source>
        <dbReference type="PROSITE-ProRule" id="PRU00259"/>
    </source>
</evidence>
<dbReference type="SUPFAM" id="SSF48371">
    <property type="entry name" value="ARM repeat"/>
    <property type="match status" value="1"/>
</dbReference>
<feature type="region of interest" description="Disordered" evidence="7">
    <location>
        <begin position="1"/>
        <end position="36"/>
    </location>
</feature>
<keyword evidence="4 5" id="KW-0653">Protein transport</keyword>
<dbReference type="EMBL" id="MCFE01000602">
    <property type="protein sequence ID" value="ORX84790.1"/>
    <property type="molecule type" value="Genomic_DNA"/>
</dbReference>
<dbReference type="Pfam" id="PF13513">
    <property type="entry name" value="HEAT_EZ"/>
    <property type="match status" value="1"/>
</dbReference>
<proteinExistence type="inferred from homology"/>
<evidence type="ECO:0000256" key="4">
    <source>
        <dbReference type="ARBA" id="ARBA00022927"/>
    </source>
</evidence>
<dbReference type="Gene3D" id="1.25.10.10">
    <property type="entry name" value="Leucine-rich Repeat Variant"/>
    <property type="match status" value="1"/>
</dbReference>
<sequence>MENRRNSLQNRRASIERRTSCDNGKSTSPSRHKEYYKATTIPRSSAAAKAKRIAQDSQSRKLRREQLVMGKRFRHREDTPLSDRGEAEYDLTTKELEKLREQLNSSVRVTRVEALKELSNFLVDPSEALNDFVLEGGAVDLLAKFLTSTDFDERFQATWCITNIAAGTPELCSKVLSTVPYLISSLEEPNSQLQEQAAWALGNIAVEGAEFRERLTANGAITPLVKLLKSDNPSLLQTVCFALSSLARNHTRFDEFFGAGISKLLIQLLDRDNVPEEISEITWVLTYLTSGDEHYSTTLLNDGLSPLLVKHMPIMADKGSLAIPLIRTVGNITSCSDWHADSLMQQPAFLQNLIPYVKSELRAIKKESLWVLSNITAGTPEHVNAVLENGYLQHLLEIATHSNFDIRKEAAYSIVNIASHGQTYLSLLPHEELLPRFLDFIRTQDPETIRLGLHYVDLVLKEVPNAKALLEKVNCIDALESVSLIEDPELKHQAGLLMDKYYDENVEAEKEIS</sequence>
<evidence type="ECO:0000256" key="3">
    <source>
        <dbReference type="ARBA" id="ARBA00022737"/>
    </source>
</evidence>
<comment type="caution">
    <text evidence="8">The sequence shown here is derived from an EMBL/GenBank/DDBJ whole genome shotgun (WGS) entry which is preliminary data.</text>
</comment>
<name>A0A1Y1XGA6_9FUNG</name>
<dbReference type="InterPro" id="IPR024931">
    <property type="entry name" value="Importin_alpha"/>
</dbReference>
<dbReference type="PIRSF" id="PIRSF005673">
    <property type="entry name" value="Importin_alpha"/>
    <property type="match status" value="1"/>
</dbReference>
<evidence type="ECO:0000256" key="5">
    <source>
        <dbReference type="PIRNR" id="PIRNR005673"/>
    </source>
</evidence>
<dbReference type="SMART" id="SM00185">
    <property type="entry name" value="ARM"/>
    <property type="match status" value="5"/>
</dbReference>
<reference evidence="8 9" key="1">
    <citation type="submission" date="2016-07" db="EMBL/GenBank/DDBJ databases">
        <title>Pervasive Adenine N6-methylation of Active Genes in Fungi.</title>
        <authorList>
            <consortium name="DOE Joint Genome Institute"/>
            <person name="Mondo S.J."/>
            <person name="Dannebaum R.O."/>
            <person name="Kuo R.C."/>
            <person name="Labutti K."/>
            <person name="Haridas S."/>
            <person name="Kuo A."/>
            <person name="Salamov A."/>
            <person name="Ahrendt S.R."/>
            <person name="Lipzen A."/>
            <person name="Sullivan W."/>
            <person name="Andreopoulos W.B."/>
            <person name="Clum A."/>
            <person name="Lindquist E."/>
            <person name="Daum C."/>
            <person name="Ramamoorthy G.K."/>
            <person name="Gryganskyi A."/>
            <person name="Culley D."/>
            <person name="Magnuson J.K."/>
            <person name="James T.Y."/>
            <person name="O'Malley M.A."/>
            <person name="Stajich J.E."/>
            <person name="Spatafora J.W."/>
            <person name="Visel A."/>
            <person name="Grigoriev I.V."/>
        </authorList>
    </citation>
    <scope>NUCLEOTIDE SEQUENCE [LARGE SCALE GENOMIC DNA]</scope>
    <source>
        <strain evidence="8 9">CBS 931.73</strain>
    </source>
</reference>
<evidence type="ECO:0000256" key="2">
    <source>
        <dbReference type="ARBA" id="ARBA00022448"/>
    </source>
</evidence>
<protein>
    <recommendedName>
        <fullName evidence="5">Importin subunit alpha</fullName>
    </recommendedName>
</protein>
<feature type="compositionally biased region" description="Polar residues" evidence="7">
    <location>
        <begin position="1"/>
        <end position="12"/>
    </location>
</feature>
<dbReference type="STRING" id="1314790.A0A1Y1XGA6"/>
<evidence type="ECO:0000313" key="8">
    <source>
        <dbReference type="EMBL" id="ORX84790.1"/>
    </source>
</evidence>
<dbReference type="AlphaFoldDB" id="A0A1Y1XGA6"/>
<feature type="repeat" description="ARM" evidence="6">
    <location>
        <begin position="219"/>
        <end position="250"/>
    </location>
</feature>
<evidence type="ECO:0000256" key="7">
    <source>
        <dbReference type="SAM" id="MobiDB-lite"/>
    </source>
</evidence>
<evidence type="ECO:0000313" key="9">
    <source>
        <dbReference type="Proteomes" id="UP000193498"/>
    </source>
</evidence>
<organism evidence="8 9">
    <name type="scientific">Basidiobolus meristosporus CBS 931.73</name>
    <dbReference type="NCBI Taxonomy" id="1314790"/>
    <lineage>
        <taxon>Eukaryota</taxon>
        <taxon>Fungi</taxon>
        <taxon>Fungi incertae sedis</taxon>
        <taxon>Zoopagomycota</taxon>
        <taxon>Entomophthoromycotina</taxon>
        <taxon>Basidiobolomycetes</taxon>
        <taxon>Basidiobolales</taxon>
        <taxon>Basidiobolaceae</taxon>
        <taxon>Basidiobolus</taxon>
    </lineage>
</organism>
<accession>A0A1Y1XGA6</accession>
<dbReference type="Proteomes" id="UP000193498">
    <property type="component" value="Unassembled WGS sequence"/>
</dbReference>
<dbReference type="GO" id="GO:0005737">
    <property type="term" value="C:cytoplasm"/>
    <property type="evidence" value="ECO:0007669"/>
    <property type="project" value="InterPro"/>
</dbReference>
<dbReference type="PANTHER" id="PTHR23316">
    <property type="entry name" value="IMPORTIN ALPHA"/>
    <property type="match status" value="1"/>
</dbReference>
<dbReference type="InterPro" id="IPR011989">
    <property type="entry name" value="ARM-like"/>
</dbReference>
<keyword evidence="3" id="KW-0677">Repeat</keyword>
<dbReference type="PROSITE" id="PS50176">
    <property type="entry name" value="ARM_REPEAT"/>
    <property type="match status" value="1"/>
</dbReference>
<dbReference type="OrthoDB" id="29145at2759"/>
<dbReference type="InParanoid" id="A0A1Y1XGA6"/>
<keyword evidence="2 5" id="KW-0813">Transport</keyword>
<dbReference type="GO" id="GO:0006606">
    <property type="term" value="P:protein import into nucleus"/>
    <property type="evidence" value="ECO:0007669"/>
    <property type="project" value="InterPro"/>
</dbReference>
<evidence type="ECO:0000256" key="1">
    <source>
        <dbReference type="ARBA" id="ARBA00010394"/>
    </source>
</evidence>
<dbReference type="InterPro" id="IPR016024">
    <property type="entry name" value="ARM-type_fold"/>
</dbReference>
<dbReference type="GO" id="GO:0061608">
    <property type="term" value="F:nuclear import signal receptor activity"/>
    <property type="evidence" value="ECO:0007669"/>
    <property type="project" value="InterPro"/>
</dbReference>
<gene>
    <name evidence="8" type="ORF">K493DRAFT_411543</name>
</gene>
<keyword evidence="9" id="KW-1185">Reference proteome</keyword>
<dbReference type="InterPro" id="IPR000225">
    <property type="entry name" value="Armadillo"/>
</dbReference>